<sequence length="207" mass="23983">MHKQGDFSIKEEEMMSERNMAGEDEVIKEEMVREGDDMIKLEIDMIREEGIVSEGELMKQEMDGEDELFEQQVSSWTNDERLEKITNLEVKTNSDLRHCKGSKTQRWSTSKTEGDHKGAGAVEKPYACDICEYRATQPGNLKRHMWTHTGEKLYSCASCEYRATQLGNLKRHMRIHTGKKPYACDSYDYRSTQLGHLKSHKRTHTGE</sequence>
<accession>A0A0A9YYN7</accession>
<dbReference type="AlphaFoldDB" id="A0A0A9YYN7"/>
<dbReference type="InterPro" id="IPR013087">
    <property type="entry name" value="Znf_C2H2_type"/>
</dbReference>
<dbReference type="GO" id="GO:0000978">
    <property type="term" value="F:RNA polymerase II cis-regulatory region sequence-specific DNA binding"/>
    <property type="evidence" value="ECO:0007669"/>
    <property type="project" value="TreeGrafter"/>
</dbReference>
<feature type="domain" description="C2H2-type" evidence="8">
    <location>
        <begin position="154"/>
        <end position="181"/>
    </location>
</feature>
<dbReference type="GO" id="GO:0008270">
    <property type="term" value="F:zinc ion binding"/>
    <property type="evidence" value="ECO:0007669"/>
    <property type="project" value="UniProtKB-KW"/>
</dbReference>
<feature type="non-terminal residue" evidence="9">
    <location>
        <position position="207"/>
    </location>
</feature>
<keyword evidence="2" id="KW-0677">Repeat</keyword>
<evidence type="ECO:0000259" key="8">
    <source>
        <dbReference type="PROSITE" id="PS50157"/>
    </source>
</evidence>
<dbReference type="InterPro" id="IPR036236">
    <property type="entry name" value="Znf_C2H2_sf"/>
</dbReference>
<dbReference type="PROSITE" id="PS50157">
    <property type="entry name" value="ZINC_FINGER_C2H2_2"/>
    <property type="match status" value="3"/>
</dbReference>
<evidence type="ECO:0000256" key="1">
    <source>
        <dbReference type="ARBA" id="ARBA00022723"/>
    </source>
</evidence>
<dbReference type="Pfam" id="PF00096">
    <property type="entry name" value="zf-C2H2"/>
    <property type="match status" value="2"/>
</dbReference>
<dbReference type="PANTHER" id="PTHR23235">
    <property type="entry name" value="KRUEPPEL-LIKE TRANSCRIPTION FACTOR"/>
    <property type="match status" value="1"/>
</dbReference>
<dbReference type="FunFam" id="3.30.160.60:FF:000417">
    <property type="entry name" value="Zinc finger protein"/>
    <property type="match status" value="1"/>
</dbReference>
<evidence type="ECO:0000256" key="5">
    <source>
        <dbReference type="ARBA" id="ARBA00023242"/>
    </source>
</evidence>
<evidence type="ECO:0000256" key="2">
    <source>
        <dbReference type="ARBA" id="ARBA00022737"/>
    </source>
</evidence>
<dbReference type="SMART" id="SM00355">
    <property type="entry name" value="ZnF_C2H2"/>
    <property type="match status" value="3"/>
</dbReference>
<dbReference type="Gene3D" id="3.30.160.60">
    <property type="entry name" value="Classic Zinc Finger"/>
    <property type="match status" value="3"/>
</dbReference>
<organism evidence="9">
    <name type="scientific">Lygus hesperus</name>
    <name type="common">Western plant bug</name>
    <dbReference type="NCBI Taxonomy" id="30085"/>
    <lineage>
        <taxon>Eukaryota</taxon>
        <taxon>Metazoa</taxon>
        <taxon>Ecdysozoa</taxon>
        <taxon>Arthropoda</taxon>
        <taxon>Hexapoda</taxon>
        <taxon>Insecta</taxon>
        <taxon>Pterygota</taxon>
        <taxon>Neoptera</taxon>
        <taxon>Paraneoptera</taxon>
        <taxon>Hemiptera</taxon>
        <taxon>Heteroptera</taxon>
        <taxon>Panheteroptera</taxon>
        <taxon>Cimicomorpha</taxon>
        <taxon>Miridae</taxon>
        <taxon>Mirini</taxon>
        <taxon>Lygus</taxon>
    </lineage>
</organism>
<evidence type="ECO:0000256" key="6">
    <source>
        <dbReference type="PROSITE-ProRule" id="PRU00042"/>
    </source>
</evidence>
<dbReference type="PANTHER" id="PTHR23235:SF142">
    <property type="entry name" value="ZINC FINGER PROTEIN 384"/>
    <property type="match status" value="1"/>
</dbReference>
<protein>
    <recommendedName>
        <fullName evidence="8">C2H2-type domain-containing protein</fullName>
    </recommendedName>
</protein>
<dbReference type="FunFam" id="3.30.160.60:FF:000446">
    <property type="entry name" value="Zinc finger protein"/>
    <property type="match status" value="1"/>
</dbReference>
<reference evidence="9" key="2">
    <citation type="submission" date="2014-07" db="EMBL/GenBank/DDBJ databases">
        <authorList>
            <person name="Hull J."/>
        </authorList>
    </citation>
    <scope>NUCLEOTIDE SEQUENCE</scope>
</reference>
<keyword evidence="5" id="KW-0539">Nucleus</keyword>
<feature type="compositionally biased region" description="Polar residues" evidence="7">
    <location>
        <begin position="102"/>
        <end position="111"/>
    </location>
</feature>
<evidence type="ECO:0000256" key="7">
    <source>
        <dbReference type="SAM" id="MobiDB-lite"/>
    </source>
</evidence>
<dbReference type="GO" id="GO:0000981">
    <property type="term" value="F:DNA-binding transcription factor activity, RNA polymerase II-specific"/>
    <property type="evidence" value="ECO:0007669"/>
    <property type="project" value="TreeGrafter"/>
</dbReference>
<feature type="domain" description="C2H2-type" evidence="8">
    <location>
        <begin position="182"/>
        <end position="207"/>
    </location>
</feature>
<name>A0A0A9YYN7_LYGHE</name>
<keyword evidence="1" id="KW-0479">Metal-binding</keyword>
<dbReference type="SUPFAM" id="SSF57667">
    <property type="entry name" value="beta-beta-alpha zinc fingers"/>
    <property type="match status" value="2"/>
</dbReference>
<gene>
    <name evidence="9" type="ORF">CM83_35707</name>
</gene>
<evidence type="ECO:0000256" key="3">
    <source>
        <dbReference type="ARBA" id="ARBA00022771"/>
    </source>
</evidence>
<evidence type="ECO:0000256" key="4">
    <source>
        <dbReference type="ARBA" id="ARBA00022833"/>
    </source>
</evidence>
<feature type="domain" description="C2H2-type" evidence="8">
    <location>
        <begin position="126"/>
        <end position="153"/>
    </location>
</feature>
<dbReference type="GO" id="GO:0005634">
    <property type="term" value="C:nucleus"/>
    <property type="evidence" value="ECO:0007669"/>
    <property type="project" value="UniProtKB-ARBA"/>
</dbReference>
<dbReference type="FunFam" id="3.30.160.60:FF:001774">
    <property type="entry name" value="Myoneurin"/>
    <property type="match status" value="1"/>
</dbReference>
<dbReference type="EMBL" id="GBHO01006265">
    <property type="protein sequence ID" value="JAG37339.1"/>
    <property type="molecule type" value="Transcribed_RNA"/>
</dbReference>
<proteinExistence type="predicted"/>
<reference evidence="9" key="1">
    <citation type="journal article" date="2014" name="PLoS ONE">
        <title>Transcriptome-Based Identification of ABC Transporters in the Western Tarnished Plant Bug Lygus hesperus.</title>
        <authorList>
            <person name="Hull J.J."/>
            <person name="Chaney K."/>
            <person name="Geib S.M."/>
            <person name="Fabrick J.A."/>
            <person name="Brent C.S."/>
            <person name="Walsh D."/>
            <person name="Lavine L.C."/>
        </authorList>
    </citation>
    <scope>NUCLEOTIDE SEQUENCE</scope>
</reference>
<feature type="region of interest" description="Disordered" evidence="7">
    <location>
        <begin position="99"/>
        <end position="118"/>
    </location>
</feature>
<keyword evidence="4" id="KW-0862">Zinc</keyword>
<evidence type="ECO:0000313" key="9">
    <source>
        <dbReference type="EMBL" id="JAG37339.1"/>
    </source>
</evidence>
<keyword evidence="3 6" id="KW-0863">Zinc-finger</keyword>